<feature type="domain" description="C3H1-type" evidence="6">
    <location>
        <begin position="125"/>
        <end position="152"/>
    </location>
</feature>
<feature type="region of interest" description="Disordered" evidence="5">
    <location>
        <begin position="1"/>
        <end position="127"/>
    </location>
</feature>
<evidence type="ECO:0000256" key="1">
    <source>
        <dbReference type="ARBA" id="ARBA00022723"/>
    </source>
</evidence>
<feature type="region of interest" description="Disordered" evidence="5">
    <location>
        <begin position="594"/>
        <end position="736"/>
    </location>
</feature>
<feature type="compositionally biased region" description="Low complexity" evidence="5">
    <location>
        <begin position="700"/>
        <end position="711"/>
    </location>
</feature>
<sequence length="1006" mass="112004">MSGSSKRRHSKWDNKDSEALPEDFYDRAQTRRPREPLSPGRGSRRHDSRSKESTMTWDREGNCTQISPGLDEWRPRHSSRSPRNGWSRSHRTSQSRSRSRSRSQSPAPNFRREPTSIDRSRSRSGVSAQICRDFAAGRCRRGNSCHFLHQDEVYDNRRLDCSSPDDWESRRQRTGSSRYSPDDTKDSAIRTEKSAHICSEFLKGRCRRGDSCRYVHDDSAVDVFEKGAVEDVYRNRNHDLRSRDIYPDHEHRSRDSYRDLDHRRRDTYTERNHEFEPPKRGETPCKFFAAGNCRNGNRCKFSHQVQESFSPDSRRSRGDRRYPDHKSEGGQVWDGPKWSDATTVSAVQGRVEDKNGKKEANNTVRNQGDERGPDHKYEGDRAWDGPSWSDVTTVPNVPAVHGWEEDKNKIAEVAKDVTRLRPGDDCWNHDMHDIKQQEDTSSSISKPEIQDKKQPLEWTMENNVPDMGLSAPRNTEYFSGDIEISPRGIKQQGVNSSTSQTPSISSSVYPSVQKDVTGDASYEKHHQAELQKQKVFHDPSAEQNPNYKDNKSMLYSGERRDIVLDHDGSCMIQNQPLNIPPQGQGIFQHGQSVNVHPMSTVSPPLGQSQPLFPSYPPPGQSQPSFPSYPPPGQSQPSLPSHPPPGQSHPSLPSHPPPGQSQPSLPSHPPPGQSHPSLPSHPPPGHGHNQPSLPTHPPPGQSQLSLPSYGLPLHPPPGQSQLSLPPQPPRGETMQVSHDPSSAFLENIVAVADGSHVVSLASSAIAPVSSTEHSTVSNEQLAQLSHLTASLTQLLENRQQSSQFSTAVTPHGLSNLPDIAAAHVPSVSAAIIHANQGPEVLKPYDPVCNTIETKIPNLGNHLLPSVDQKISNNKIQHEGGIVAASKDEKNGKTTAEGTNKAPENGRQDTGDDDGGDDDKKLKDTKGLRAFKFALAEFVKEILKPSWKDGQVSKDAYKTIVKKVVDKVMETLGPQIPQTKEKIDMYLSCSKPKIEKLVQAYVGKHQKS</sequence>
<dbReference type="RefSeq" id="XP_021854749.2">
    <property type="nucleotide sequence ID" value="XM_021999057.2"/>
</dbReference>
<keyword evidence="1 4" id="KW-0479">Metal-binding</keyword>
<feature type="compositionally biased region" description="Low complexity" evidence="5">
    <location>
        <begin position="496"/>
        <end position="513"/>
    </location>
</feature>
<gene>
    <name evidence="8 9" type="primary">LOC110794107</name>
</gene>
<feature type="compositionally biased region" description="Basic and acidic residues" evidence="5">
    <location>
        <begin position="350"/>
        <end position="360"/>
    </location>
</feature>
<feature type="compositionally biased region" description="Basic residues" evidence="5">
    <location>
        <begin position="88"/>
        <end position="101"/>
    </location>
</feature>
<dbReference type="Gene3D" id="1.20.120.1350">
    <property type="entry name" value="Pneumovirus matrix protein 2 (M2), zinc-binding domain"/>
    <property type="match status" value="1"/>
</dbReference>
<dbReference type="GO" id="GO:0008270">
    <property type="term" value="F:zinc ion binding"/>
    <property type="evidence" value="ECO:0007669"/>
    <property type="project" value="UniProtKB-KW"/>
</dbReference>
<feature type="region of interest" description="Disordered" evidence="5">
    <location>
        <begin position="879"/>
        <end position="919"/>
    </location>
</feature>
<dbReference type="Gene3D" id="3.30.1370.210">
    <property type="match status" value="1"/>
</dbReference>
<evidence type="ECO:0000259" key="6">
    <source>
        <dbReference type="PROSITE" id="PS50103"/>
    </source>
</evidence>
<dbReference type="PANTHER" id="PTHR36886">
    <property type="entry name" value="PROTEIN FRIGIDA-ESSENTIAL 1"/>
    <property type="match status" value="1"/>
</dbReference>
<feature type="compositionally biased region" description="Basic and acidic residues" evidence="5">
    <location>
        <begin position="521"/>
        <end position="540"/>
    </location>
</feature>
<feature type="compositionally biased region" description="Basic residues" evidence="5">
    <location>
        <begin position="1"/>
        <end position="10"/>
    </location>
</feature>
<dbReference type="RefSeq" id="XP_021854748.2">
    <property type="nucleotide sequence ID" value="XM_021999056.2"/>
</dbReference>
<feature type="domain" description="C3H1-type" evidence="6">
    <location>
        <begin position="279"/>
        <end position="306"/>
    </location>
</feature>
<evidence type="ECO:0000256" key="3">
    <source>
        <dbReference type="ARBA" id="ARBA00022833"/>
    </source>
</evidence>
<evidence type="ECO:0000256" key="5">
    <source>
        <dbReference type="SAM" id="MobiDB-lite"/>
    </source>
</evidence>
<dbReference type="InterPro" id="IPR052650">
    <property type="entry name" value="Zinc_finger_CCCH"/>
</dbReference>
<organism evidence="7 9">
    <name type="scientific">Spinacia oleracea</name>
    <name type="common">Spinach</name>
    <dbReference type="NCBI Taxonomy" id="3562"/>
    <lineage>
        <taxon>Eukaryota</taxon>
        <taxon>Viridiplantae</taxon>
        <taxon>Streptophyta</taxon>
        <taxon>Embryophyta</taxon>
        <taxon>Tracheophyta</taxon>
        <taxon>Spermatophyta</taxon>
        <taxon>Magnoliopsida</taxon>
        <taxon>eudicotyledons</taxon>
        <taxon>Gunneridae</taxon>
        <taxon>Pentapetalae</taxon>
        <taxon>Caryophyllales</taxon>
        <taxon>Chenopodiaceae</taxon>
        <taxon>Chenopodioideae</taxon>
        <taxon>Anserineae</taxon>
        <taxon>Spinacia</taxon>
    </lineage>
</organism>
<proteinExistence type="predicted"/>
<feature type="compositionally biased region" description="Basic and acidic residues" evidence="5">
    <location>
        <begin position="367"/>
        <end position="383"/>
    </location>
</feature>
<protein>
    <submittedName>
        <fullName evidence="8 9">Zinc finger CCCH domain-containing protein 38</fullName>
    </submittedName>
</protein>
<dbReference type="Proteomes" id="UP000813463">
    <property type="component" value="Chromosome 3"/>
</dbReference>
<dbReference type="InterPro" id="IPR057031">
    <property type="entry name" value="SFR19-like_C"/>
</dbReference>
<feature type="compositionally biased region" description="Polar residues" evidence="5">
    <location>
        <begin position="594"/>
        <end position="611"/>
    </location>
</feature>
<evidence type="ECO:0000256" key="2">
    <source>
        <dbReference type="ARBA" id="ARBA00022771"/>
    </source>
</evidence>
<dbReference type="GeneID" id="110794107"/>
<feature type="compositionally biased region" description="Pro residues" evidence="5">
    <location>
        <begin position="613"/>
        <end position="684"/>
    </location>
</feature>
<reference evidence="8 9" key="2">
    <citation type="submission" date="2025-05" db="UniProtKB">
        <authorList>
            <consortium name="RefSeq"/>
        </authorList>
    </citation>
    <scope>IDENTIFICATION</scope>
    <source>
        <tissue evidence="8 9">Leaf</tissue>
    </source>
</reference>
<dbReference type="InterPro" id="IPR041367">
    <property type="entry name" value="Znf-CCCH_4"/>
</dbReference>
<feature type="zinc finger region" description="C3H1-type" evidence="4">
    <location>
        <begin position="192"/>
        <end position="219"/>
    </location>
</feature>
<dbReference type="Pfam" id="PF18044">
    <property type="entry name" value="zf-CCCH_4"/>
    <property type="match status" value="2"/>
</dbReference>
<dbReference type="SMART" id="SM00356">
    <property type="entry name" value="ZnF_C3H1"/>
    <property type="match status" value="3"/>
</dbReference>
<evidence type="ECO:0000313" key="7">
    <source>
        <dbReference type="Proteomes" id="UP000813463"/>
    </source>
</evidence>
<feature type="compositionally biased region" description="Basic and acidic residues" evidence="5">
    <location>
        <begin position="110"/>
        <end position="121"/>
    </location>
</feature>
<keyword evidence="3 4" id="KW-0862">Zinc</keyword>
<feature type="region of interest" description="Disordered" evidence="5">
    <location>
        <begin position="244"/>
        <end position="281"/>
    </location>
</feature>
<dbReference type="Pfam" id="PF00642">
    <property type="entry name" value="zf-CCCH"/>
    <property type="match status" value="1"/>
</dbReference>
<dbReference type="InterPro" id="IPR036855">
    <property type="entry name" value="Znf_CCCH_sf"/>
</dbReference>
<dbReference type="PANTHER" id="PTHR36886:SF8">
    <property type="entry name" value="ZINC FINGER CCCH DOMAIN-CONTAINING PROTEIN 38"/>
    <property type="match status" value="1"/>
</dbReference>
<feature type="domain" description="C3H1-type" evidence="6">
    <location>
        <begin position="192"/>
        <end position="219"/>
    </location>
</feature>
<dbReference type="AlphaFoldDB" id="A0A9R0IUY6"/>
<accession>A0A9R0IUY6</accession>
<feature type="region of interest" description="Disordered" evidence="5">
    <location>
        <begin position="487"/>
        <end position="554"/>
    </location>
</feature>
<feature type="region of interest" description="Disordered" evidence="5">
    <location>
        <begin position="350"/>
        <end position="394"/>
    </location>
</feature>
<name>A0A9R0IUY6_SPIOL</name>
<feature type="region of interest" description="Disordered" evidence="5">
    <location>
        <begin position="162"/>
        <end position="188"/>
    </location>
</feature>
<evidence type="ECO:0000313" key="8">
    <source>
        <dbReference type="RefSeq" id="XP_021854748.2"/>
    </source>
</evidence>
<dbReference type="KEGG" id="soe:110794107"/>
<dbReference type="PROSITE" id="PS50103">
    <property type="entry name" value="ZF_C3H1"/>
    <property type="match status" value="3"/>
</dbReference>
<feature type="region of interest" description="Disordered" evidence="5">
    <location>
        <begin position="435"/>
        <end position="458"/>
    </location>
</feature>
<dbReference type="Pfam" id="PF23030">
    <property type="entry name" value="SCAF11-like_C"/>
    <property type="match status" value="1"/>
</dbReference>
<dbReference type="SUPFAM" id="SSF90229">
    <property type="entry name" value="CCCH zinc finger"/>
    <property type="match status" value="2"/>
</dbReference>
<dbReference type="Gene3D" id="4.10.1000.10">
    <property type="entry name" value="Zinc finger, CCCH-type"/>
    <property type="match status" value="1"/>
</dbReference>
<keyword evidence="2 4" id="KW-0863">Zinc-finger</keyword>
<feature type="region of interest" description="Disordered" evidence="5">
    <location>
        <begin position="303"/>
        <end position="338"/>
    </location>
</feature>
<feature type="compositionally biased region" description="Basic and acidic residues" evidence="5">
    <location>
        <begin position="11"/>
        <end position="35"/>
    </location>
</feature>
<reference evidence="7" key="1">
    <citation type="journal article" date="2021" name="Nat. Commun.">
        <title>Genomic analyses provide insights into spinach domestication and the genetic basis of agronomic traits.</title>
        <authorList>
            <person name="Cai X."/>
            <person name="Sun X."/>
            <person name="Xu C."/>
            <person name="Sun H."/>
            <person name="Wang X."/>
            <person name="Ge C."/>
            <person name="Zhang Z."/>
            <person name="Wang Q."/>
            <person name="Fei Z."/>
            <person name="Jiao C."/>
            <person name="Wang Q."/>
        </authorList>
    </citation>
    <scope>NUCLEOTIDE SEQUENCE [LARGE SCALE GENOMIC DNA]</scope>
    <source>
        <strain evidence="7">cv. Varoflay</strain>
    </source>
</reference>
<feature type="compositionally biased region" description="Basic and acidic residues" evidence="5">
    <location>
        <begin position="312"/>
        <end position="328"/>
    </location>
</feature>
<feature type="compositionally biased region" description="Basic and acidic residues" evidence="5">
    <location>
        <begin position="49"/>
        <end position="61"/>
    </location>
</feature>
<feature type="zinc finger region" description="C3H1-type" evidence="4">
    <location>
        <begin position="279"/>
        <end position="306"/>
    </location>
</feature>
<evidence type="ECO:0000313" key="9">
    <source>
        <dbReference type="RefSeq" id="XP_021854749.2"/>
    </source>
</evidence>
<feature type="zinc finger region" description="C3H1-type" evidence="4">
    <location>
        <begin position="125"/>
        <end position="152"/>
    </location>
</feature>
<dbReference type="InterPro" id="IPR000571">
    <property type="entry name" value="Znf_CCCH"/>
</dbReference>
<evidence type="ECO:0000256" key="4">
    <source>
        <dbReference type="PROSITE-ProRule" id="PRU00723"/>
    </source>
</evidence>
<keyword evidence="7" id="KW-1185">Reference proteome</keyword>